<dbReference type="AlphaFoldDB" id="T1H8A5"/>
<reference evidence="1" key="1">
    <citation type="submission" date="2015-05" db="UniProtKB">
        <authorList>
            <consortium name="EnsemblMetazoa"/>
        </authorList>
    </citation>
    <scope>IDENTIFICATION</scope>
</reference>
<protein>
    <submittedName>
        <fullName evidence="1">Uncharacterized protein</fullName>
    </submittedName>
</protein>
<dbReference type="EnsemblMetazoa" id="RPRC000244-RA">
    <property type="protein sequence ID" value="RPRC000244-PA"/>
    <property type="gene ID" value="RPRC000244"/>
</dbReference>
<accession>T1H8A5</accession>
<organism evidence="1 2">
    <name type="scientific">Rhodnius prolixus</name>
    <name type="common">Triatomid bug</name>
    <dbReference type="NCBI Taxonomy" id="13249"/>
    <lineage>
        <taxon>Eukaryota</taxon>
        <taxon>Metazoa</taxon>
        <taxon>Ecdysozoa</taxon>
        <taxon>Arthropoda</taxon>
        <taxon>Hexapoda</taxon>
        <taxon>Insecta</taxon>
        <taxon>Pterygota</taxon>
        <taxon>Neoptera</taxon>
        <taxon>Paraneoptera</taxon>
        <taxon>Hemiptera</taxon>
        <taxon>Heteroptera</taxon>
        <taxon>Panheteroptera</taxon>
        <taxon>Cimicomorpha</taxon>
        <taxon>Reduviidae</taxon>
        <taxon>Triatominae</taxon>
        <taxon>Rhodnius</taxon>
    </lineage>
</organism>
<name>T1H8A5_RHOPR</name>
<keyword evidence="2" id="KW-1185">Reference proteome</keyword>
<dbReference type="InParanoid" id="T1H8A5"/>
<dbReference type="Proteomes" id="UP000015103">
    <property type="component" value="Unassembled WGS sequence"/>
</dbReference>
<dbReference type="EMBL" id="ACPB03000317">
    <property type="status" value="NOT_ANNOTATED_CDS"/>
    <property type="molecule type" value="Genomic_DNA"/>
</dbReference>
<sequence length="131" mass="15219">MARRDMAIDSLMMPDSYLIWLAEVETAPKPQLVEIIVGYGRSSYLEDILHYKTTLKEFNSLEIWELGIFKKIIRTAKKENTVFLTIYYAKSSNPQQERAQLSTQKKAPKNCLFRRKKKKISTVQLTSSMPV</sequence>
<evidence type="ECO:0000313" key="1">
    <source>
        <dbReference type="EnsemblMetazoa" id="RPRC000244-PA"/>
    </source>
</evidence>
<proteinExistence type="predicted"/>
<evidence type="ECO:0000313" key="2">
    <source>
        <dbReference type="Proteomes" id="UP000015103"/>
    </source>
</evidence>
<dbReference type="VEuPathDB" id="VectorBase:RPRC000244"/>
<dbReference type="HOGENOM" id="CLU_1930147_0_0_1"/>